<keyword evidence="10" id="KW-1185">Reference proteome</keyword>
<feature type="transmembrane region" description="Helical" evidence="7">
    <location>
        <begin position="143"/>
        <end position="165"/>
    </location>
</feature>
<dbReference type="PROSITE" id="PS50850">
    <property type="entry name" value="MFS"/>
    <property type="match status" value="1"/>
</dbReference>
<dbReference type="InterPro" id="IPR036259">
    <property type="entry name" value="MFS_trans_sf"/>
</dbReference>
<feature type="transmembrane region" description="Helical" evidence="7">
    <location>
        <begin position="392"/>
        <end position="411"/>
    </location>
</feature>
<organism evidence="9 10">
    <name type="scientific">Tothia fuscella</name>
    <dbReference type="NCBI Taxonomy" id="1048955"/>
    <lineage>
        <taxon>Eukaryota</taxon>
        <taxon>Fungi</taxon>
        <taxon>Dikarya</taxon>
        <taxon>Ascomycota</taxon>
        <taxon>Pezizomycotina</taxon>
        <taxon>Dothideomycetes</taxon>
        <taxon>Pleosporomycetidae</taxon>
        <taxon>Venturiales</taxon>
        <taxon>Cylindrosympodiaceae</taxon>
        <taxon>Tothia</taxon>
    </lineage>
</organism>
<keyword evidence="5 7" id="KW-0472">Membrane</keyword>
<dbReference type="PANTHER" id="PTHR23504:SF15">
    <property type="entry name" value="MAJOR FACILITATOR SUPERFAMILY (MFS) PROFILE DOMAIN-CONTAINING PROTEIN"/>
    <property type="match status" value="1"/>
</dbReference>
<dbReference type="GO" id="GO:0016020">
    <property type="term" value="C:membrane"/>
    <property type="evidence" value="ECO:0007669"/>
    <property type="project" value="UniProtKB-SubCell"/>
</dbReference>
<proteinExistence type="predicted"/>
<evidence type="ECO:0000259" key="8">
    <source>
        <dbReference type="PROSITE" id="PS50850"/>
    </source>
</evidence>
<feature type="transmembrane region" description="Helical" evidence="7">
    <location>
        <begin position="51"/>
        <end position="73"/>
    </location>
</feature>
<dbReference type="OrthoDB" id="10262656at2759"/>
<dbReference type="Proteomes" id="UP000800235">
    <property type="component" value="Unassembled WGS sequence"/>
</dbReference>
<feature type="transmembrane region" description="Helical" evidence="7">
    <location>
        <begin position="85"/>
        <end position="104"/>
    </location>
</feature>
<evidence type="ECO:0000256" key="2">
    <source>
        <dbReference type="ARBA" id="ARBA00022448"/>
    </source>
</evidence>
<dbReference type="InterPro" id="IPR020846">
    <property type="entry name" value="MFS_dom"/>
</dbReference>
<keyword evidence="3 7" id="KW-0812">Transmembrane</keyword>
<dbReference type="Gene3D" id="1.20.1250.20">
    <property type="entry name" value="MFS general substrate transporter like domains"/>
    <property type="match status" value="1"/>
</dbReference>
<dbReference type="GO" id="GO:0022857">
    <property type="term" value="F:transmembrane transporter activity"/>
    <property type="evidence" value="ECO:0007669"/>
    <property type="project" value="InterPro"/>
</dbReference>
<feature type="transmembrane region" description="Helical" evidence="7">
    <location>
        <begin position="310"/>
        <end position="334"/>
    </location>
</feature>
<accession>A0A9P4P4N1</accession>
<reference evidence="9" key="1">
    <citation type="journal article" date="2020" name="Stud. Mycol.">
        <title>101 Dothideomycetes genomes: a test case for predicting lifestyles and emergence of pathogens.</title>
        <authorList>
            <person name="Haridas S."/>
            <person name="Albert R."/>
            <person name="Binder M."/>
            <person name="Bloem J."/>
            <person name="Labutti K."/>
            <person name="Salamov A."/>
            <person name="Andreopoulos B."/>
            <person name="Baker S."/>
            <person name="Barry K."/>
            <person name="Bills G."/>
            <person name="Bluhm B."/>
            <person name="Cannon C."/>
            <person name="Castanera R."/>
            <person name="Culley D."/>
            <person name="Daum C."/>
            <person name="Ezra D."/>
            <person name="Gonzalez J."/>
            <person name="Henrissat B."/>
            <person name="Kuo A."/>
            <person name="Liang C."/>
            <person name="Lipzen A."/>
            <person name="Lutzoni F."/>
            <person name="Magnuson J."/>
            <person name="Mondo S."/>
            <person name="Nolan M."/>
            <person name="Ohm R."/>
            <person name="Pangilinan J."/>
            <person name="Park H.-J."/>
            <person name="Ramirez L."/>
            <person name="Alfaro M."/>
            <person name="Sun H."/>
            <person name="Tritt A."/>
            <person name="Yoshinaga Y."/>
            <person name="Zwiers L.-H."/>
            <person name="Turgeon B."/>
            <person name="Goodwin S."/>
            <person name="Spatafora J."/>
            <person name="Crous P."/>
            <person name="Grigoriev I."/>
        </authorList>
    </citation>
    <scope>NUCLEOTIDE SEQUENCE</scope>
    <source>
        <strain evidence="9">CBS 130266</strain>
    </source>
</reference>
<feature type="domain" description="Major facilitator superfamily (MFS) profile" evidence="8">
    <location>
        <begin position="13"/>
        <end position="514"/>
    </location>
</feature>
<sequence length="569" mass="61997">MPSKESVPFPTKQLFVLALCRICEPIAFMSIFPYIYFMIKSFHITDDERHIAVYAGMVTSAFAFAEFSASVFWGRLSDKVGRKPILLTGMAGTGISMLAFGFAHNLPLALVARALGGLLNGNIGVLQTTVAEVVTVKAHQPRAFSVMPFVWCLGSIVGAGLGGILAEPVKNYPGYFQATSIFSRFPYLLPNIVCATVVIFGLIIGFLFLEETHEDKKDSRDRGIEIGKWIVRHLTWQKQTEPYSKVGYFEETLALIAEREKIEPDPMVASPLLAPSTCSTCSTVVESDDEAEKSVGIGKITLRQAFTRQVSLIIVSYGILAFHTIALEQLMPILLSSAESTEAPHLPFKFKGGFALPLKTIGIIFSAQGFLQMISTIFIFPVVTRRLGSLTTFRIVIFGYPVLYFLIPYLALAPKDLRYPCIFLVLVWKVVAQSCSFPSQAIMMANSAPKRVLGTLNGCSASAASLARAFGPTVAGLVHVAGLNIGYSGLSWWSCAAVAILGAVVSLFMTETRSGTEPSLVSHDSCDVEALFTEPLLDSRSSTDADSSESSGTRDTSFDNADWFRESKR</sequence>
<dbReference type="CDD" id="cd17330">
    <property type="entry name" value="MFS_SLC46_TetA_like"/>
    <property type="match status" value="1"/>
</dbReference>
<dbReference type="EMBL" id="MU007010">
    <property type="protein sequence ID" value="KAF2436529.1"/>
    <property type="molecule type" value="Genomic_DNA"/>
</dbReference>
<evidence type="ECO:0000313" key="10">
    <source>
        <dbReference type="Proteomes" id="UP000800235"/>
    </source>
</evidence>
<evidence type="ECO:0000256" key="1">
    <source>
        <dbReference type="ARBA" id="ARBA00004141"/>
    </source>
</evidence>
<dbReference type="PANTHER" id="PTHR23504">
    <property type="entry name" value="MAJOR FACILITATOR SUPERFAMILY DOMAIN-CONTAINING PROTEIN 10"/>
    <property type="match status" value="1"/>
</dbReference>
<dbReference type="InterPro" id="IPR011701">
    <property type="entry name" value="MFS"/>
</dbReference>
<name>A0A9P4P4N1_9PEZI</name>
<keyword evidence="2" id="KW-0813">Transport</keyword>
<feature type="region of interest" description="Disordered" evidence="6">
    <location>
        <begin position="537"/>
        <end position="569"/>
    </location>
</feature>
<evidence type="ECO:0000313" key="9">
    <source>
        <dbReference type="EMBL" id="KAF2436529.1"/>
    </source>
</evidence>
<evidence type="ECO:0000256" key="4">
    <source>
        <dbReference type="ARBA" id="ARBA00022989"/>
    </source>
</evidence>
<evidence type="ECO:0000256" key="3">
    <source>
        <dbReference type="ARBA" id="ARBA00022692"/>
    </source>
</evidence>
<feature type="transmembrane region" description="Helical" evidence="7">
    <location>
        <begin position="185"/>
        <end position="209"/>
    </location>
</feature>
<comment type="caution">
    <text evidence="9">The sequence shown here is derived from an EMBL/GenBank/DDBJ whole genome shotgun (WGS) entry which is preliminary data.</text>
</comment>
<feature type="transmembrane region" description="Helical" evidence="7">
    <location>
        <begin position="490"/>
        <end position="509"/>
    </location>
</feature>
<gene>
    <name evidence="9" type="ORF">EJ08DRAFT_578501</name>
</gene>
<feature type="compositionally biased region" description="Low complexity" evidence="6">
    <location>
        <begin position="538"/>
        <end position="551"/>
    </location>
</feature>
<feature type="transmembrane region" description="Helical" evidence="7">
    <location>
        <begin position="110"/>
        <end position="131"/>
    </location>
</feature>
<keyword evidence="4 7" id="KW-1133">Transmembrane helix</keyword>
<dbReference type="SUPFAM" id="SSF103473">
    <property type="entry name" value="MFS general substrate transporter"/>
    <property type="match status" value="1"/>
</dbReference>
<feature type="transmembrane region" description="Helical" evidence="7">
    <location>
        <begin position="354"/>
        <end position="380"/>
    </location>
</feature>
<dbReference type="AlphaFoldDB" id="A0A9P4P4N1"/>
<comment type="subcellular location">
    <subcellularLocation>
        <location evidence="1">Membrane</location>
        <topology evidence="1">Multi-pass membrane protein</topology>
    </subcellularLocation>
</comment>
<evidence type="ECO:0000256" key="7">
    <source>
        <dbReference type="SAM" id="Phobius"/>
    </source>
</evidence>
<feature type="transmembrane region" description="Helical" evidence="7">
    <location>
        <begin position="14"/>
        <end position="39"/>
    </location>
</feature>
<evidence type="ECO:0000256" key="6">
    <source>
        <dbReference type="SAM" id="MobiDB-lite"/>
    </source>
</evidence>
<dbReference type="Pfam" id="PF07690">
    <property type="entry name" value="MFS_1"/>
    <property type="match status" value="1"/>
</dbReference>
<protein>
    <submittedName>
        <fullName evidence="9">MFS general substrate transporter</fullName>
    </submittedName>
</protein>
<evidence type="ECO:0000256" key="5">
    <source>
        <dbReference type="ARBA" id="ARBA00023136"/>
    </source>
</evidence>